<dbReference type="Proteomes" id="UP000280791">
    <property type="component" value="Unassembled WGS sequence"/>
</dbReference>
<organism evidence="2 3">
    <name type="scientific">Planococcus citreus</name>
    <dbReference type="NCBI Taxonomy" id="1373"/>
    <lineage>
        <taxon>Bacteria</taxon>
        <taxon>Bacillati</taxon>
        <taxon>Bacillota</taxon>
        <taxon>Bacilli</taxon>
        <taxon>Bacillales</taxon>
        <taxon>Caryophanaceae</taxon>
        <taxon>Planococcus</taxon>
    </lineage>
</organism>
<feature type="transmembrane region" description="Helical" evidence="1">
    <location>
        <begin position="36"/>
        <end position="54"/>
    </location>
</feature>
<protein>
    <submittedName>
        <fullName evidence="2">Uncharacterized protein</fullName>
    </submittedName>
</protein>
<keyword evidence="1" id="KW-1133">Transmembrane helix</keyword>
<keyword evidence="3" id="KW-1185">Reference proteome</keyword>
<gene>
    <name evidence="2" type="ORF">DFR62_3382</name>
</gene>
<dbReference type="AlphaFoldDB" id="A0A497YCQ6"/>
<dbReference type="EMBL" id="RCCP01000009">
    <property type="protein sequence ID" value="RLJ81337.1"/>
    <property type="molecule type" value="Genomic_DNA"/>
</dbReference>
<name>A0A497YCQ6_9BACL</name>
<keyword evidence="1" id="KW-0812">Transmembrane</keyword>
<evidence type="ECO:0000313" key="2">
    <source>
        <dbReference type="EMBL" id="RLJ81337.1"/>
    </source>
</evidence>
<accession>A0A497YCQ6</accession>
<feature type="transmembrane region" description="Helical" evidence="1">
    <location>
        <begin position="12"/>
        <end position="30"/>
    </location>
</feature>
<reference evidence="2 3" key="1">
    <citation type="submission" date="2018-10" db="EMBL/GenBank/DDBJ databases">
        <title>Genomic Encyclopedia of Type Strains, Phase IV (KMG-IV): sequencing the most valuable type-strain genomes for metagenomic binning, comparative biology and taxonomic classification.</title>
        <authorList>
            <person name="Goeker M."/>
        </authorList>
    </citation>
    <scope>NUCLEOTIDE SEQUENCE [LARGE SCALE GENOMIC DNA]</scope>
    <source>
        <strain evidence="2 3">DSM 20549</strain>
    </source>
</reference>
<keyword evidence="1" id="KW-0472">Membrane</keyword>
<evidence type="ECO:0000313" key="3">
    <source>
        <dbReference type="Proteomes" id="UP000280791"/>
    </source>
</evidence>
<sequence>MFKSNRTNQLLKIIGIWFIYFLIFTNGTFSYSQDKIFIILSTVFYILLTIFFLWRIKNPSKKMRSEENRV</sequence>
<evidence type="ECO:0000256" key="1">
    <source>
        <dbReference type="SAM" id="Phobius"/>
    </source>
</evidence>
<comment type="caution">
    <text evidence="2">The sequence shown here is derived from an EMBL/GenBank/DDBJ whole genome shotgun (WGS) entry which is preliminary data.</text>
</comment>
<proteinExistence type="predicted"/>